<reference evidence="8" key="1">
    <citation type="submission" date="2017-08" db="EMBL/GenBank/DDBJ databases">
        <authorList>
            <person name="Varghese N."/>
            <person name="Submissions S."/>
        </authorList>
    </citation>
    <scope>NUCLEOTIDE SEQUENCE [LARGE SCALE GENOMIC DNA]</scope>
    <source>
        <strain evidence="8">JC23</strain>
    </source>
</reference>
<feature type="transmembrane region" description="Helical" evidence="6">
    <location>
        <begin position="158"/>
        <end position="177"/>
    </location>
</feature>
<dbReference type="GO" id="GO:0016787">
    <property type="term" value="F:hydrolase activity"/>
    <property type="evidence" value="ECO:0007669"/>
    <property type="project" value="TreeGrafter"/>
</dbReference>
<feature type="transmembrane region" description="Helical" evidence="6">
    <location>
        <begin position="53"/>
        <end position="70"/>
    </location>
</feature>
<name>A0A285UPW2_9BACL</name>
<dbReference type="Pfam" id="PF07947">
    <property type="entry name" value="YhhN"/>
    <property type="match status" value="1"/>
</dbReference>
<evidence type="ECO:0000256" key="4">
    <source>
        <dbReference type="ARBA" id="ARBA00022989"/>
    </source>
</evidence>
<evidence type="ECO:0000313" key="8">
    <source>
        <dbReference type="Proteomes" id="UP000219252"/>
    </source>
</evidence>
<evidence type="ECO:0000256" key="1">
    <source>
        <dbReference type="ARBA" id="ARBA00004141"/>
    </source>
</evidence>
<keyword evidence="8" id="KW-1185">Reference proteome</keyword>
<dbReference type="EMBL" id="OBQC01000012">
    <property type="protein sequence ID" value="SOC42301.1"/>
    <property type="molecule type" value="Genomic_DNA"/>
</dbReference>
<comment type="subcellular location">
    <subcellularLocation>
        <location evidence="1">Membrane</location>
        <topology evidence="1">Multi-pass membrane protein</topology>
    </subcellularLocation>
</comment>
<protein>
    <submittedName>
        <fullName evidence="7">Uncharacterized membrane protein YhhN</fullName>
    </submittedName>
</protein>
<feature type="transmembrane region" description="Helical" evidence="6">
    <location>
        <begin position="131"/>
        <end position="151"/>
    </location>
</feature>
<organism evidence="7 8">
    <name type="scientific">Ureibacillus acetophenoni</name>
    <dbReference type="NCBI Taxonomy" id="614649"/>
    <lineage>
        <taxon>Bacteria</taxon>
        <taxon>Bacillati</taxon>
        <taxon>Bacillota</taxon>
        <taxon>Bacilli</taxon>
        <taxon>Bacillales</taxon>
        <taxon>Caryophanaceae</taxon>
        <taxon>Ureibacillus</taxon>
    </lineage>
</organism>
<keyword evidence="4 6" id="KW-1133">Transmembrane helix</keyword>
<gene>
    <name evidence="7" type="ORF">SAMN05877842_11218</name>
</gene>
<feature type="transmembrane region" description="Helical" evidence="6">
    <location>
        <begin position="76"/>
        <end position="94"/>
    </location>
</feature>
<accession>A0A285UPW2</accession>
<feature type="transmembrane region" description="Helical" evidence="6">
    <location>
        <begin position="5"/>
        <end position="23"/>
    </location>
</feature>
<dbReference type="PANTHER" id="PTHR31885">
    <property type="entry name" value="GH04784P"/>
    <property type="match status" value="1"/>
</dbReference>
<dbReference type="PANTHER" id="PTHR31885:SF6">
    <property type="entry name" value="GH04784P"/>
    <property type="match status" value="1"/>
</dbReference>
<keyword evidence="5 6" id="KW-0472">Membrane</keyword>
<dbReference type="InterPro" id="IPR012506">
    <property type="entry name" value="TMEM86B-like"/>
</dbReference>
<comment type="similarity">
    <text evidence="2">Belongs to the TMEM86 family.</text>
</comment>
<dbReference type="GO" id="GO:0016020">
    <property type="term" value="C:membrane"/>
    <property type="evidence" value="ECO:0007669"/>
    <property type="project" value="UniProtKB-SubCell"/>
</dbReference>
<evidence type="ECO:0000256" key="3">
    <source>
        <dbReference type="ARBA" id="ARBA00022692"/>
    </source>
</evidence>
<dbReference type="AlphaFoldDB" id="A0A285UPW2"/>
<dbReference type="Proteomes" id="UP000219252">
    <property type="component" value="Unassembled WGS sequence"/>
</dbReference>
<evidence type="ECO:0000256" key="2">
    <source>
        <dbReference type="ARBA" id="ARBA00007375"/>
    </source>
</evidence>
<evidence type="ECO:0000256" key="6">
    <source>
        <dbReference type="SAM" id="Phobius"/>
    </source>
</evidence>
<feature type="transmembrane region" description="Helical" evidence="6">
    <location>
        <begin position="29"/>
        <end position="46"/>
    </location>
</feature>
<keyword evidence="3 6" id="KW-0812">Transmembrane</keyword>
<feature type="transmembrane region" description="Helical" evidence="6">
    <location>
        <begin position="106"/>
        <end position="125"/>
    </location>
</feature>
<evidence type="ECO:0000256" key="5">
    <source>
        <dbReference type="ARBA" id="ARBA00023136"/>
    </source>
</evidence>
<evidence type="ECO:0000313" key="7">
    <source>
        <dbReference type="EMBL" id="SOC42301.1"/>
    </source>
</evidence>
<proteinExistence type="inferred from homology"/>
<sequence length="215" mass="24285">MRNVLIILFIISSFYYVFFYSVISDPLKMVFKLIPMLLILFIAIFSKANQVQSYKLFVLIALIFCAIGDYTIQWFIIGLISFLIGHLFYIRAFFSTNEQKVPSIAKTLLIIYGIVMAGIILSAVIQAGNFVMAIAVFCYITVILTMGWTSFRTKSKLAIIGACLFIISDSVLAINKFVVPVEYSHQLIMSTYYCAQIFIALSIDKYSALFSKGVQ</sequence>